<keyword evidence="5 7" id="KW-1133">Transmembrane helix</keyword>
<protein>
    <recommendedName>
        <fullName evidence="7">Protein MgtC</fullName>
    </recommendedName>
</protein>
<keyword evidence="4 7" id="KW-0812">Transmembrane</keyword>
<evidence type="ECO:0000256" key="7">
    <source>
        <dbReference type="RuleBase" id="RU365041"/>
    </source>
</evidence>
<organism evidence="9 10">
    <name type="scientific">Coralloluteibacterium thermophilum</name>
    <dbReference type="NCBI Taxonomy" id="2707049"/>
    <lineage>
        <taxon>Bacteria</taxon>
        <taxon>Pseudomonadati</taxon>
        <taxon>Pseudomonadota</taxon>
        <taxon>Gammaproteobacteria</taxon>
        <taxon>Lysobacterales</taxon>
        <taxon>Lysobacteraceae</taxon>
        <taxon>Coralloluteibacterium</taxon>
    </lineage>
</organism>
<evidence type="ECO:0000256" key="1">
    <source>
        <dbReference type="ARBA" id="ARBA00004651"/>
    </source>
</evidence>
<keyword evidence="10" id="KW-1185">Reference proteome</keyword>
<evidence type="ECO:0000256" key="3">
    <source>
        <dbReference type="ARBA" id="ARBA00022475"/>
    </source>
</evidence>
<dbReference type="InterPro" id="IPR003416">
    <property type="entry name" value="MgtC/SapB/SrpB/YhiD_fam"/>
</dbReference>
<evidence type="ECO:0000256" key="4">
    <source>
        <dbReference type="ARBA" id="ARBA00022692"/>
    </source>
</evidence>
<evidence type="ECO:0000256" key="5">
    <source>
        <dbReference type="ARBA" id="ARBA00022989"/>
    </source>
</evidence>
<comment type="caution">
    <text evidence="7">Lacks conserved residue(s) required for the propagation of feature annotation.</text>
</comment>
<dbReference type="EMBL" id="JBHSGG010000002">
    <property type="protein sequence ID" value="MFC4727005.1"/>
    <property type="molecule type" value="Genomic_DNA"/>
</dbReference>
<feature type="domain" description="MgtC/SapB/SrpB/YhiD N-terminal" evidence="8">
    <location>
        <begin position="11"/>
        <end position="139"/>
    </location>
</feature>
<comment type="similarity">
    <text evidence="2 7">Belongs to the MgtC/SapB family.</text>
</comment>
<evidence type="ECO:0000313" key="10">
    <source>
        <dbReference type="Proteomes" id="UP001595892"/>
    </source>
</evidence>
<proteinExistence type="inferred from homology"/>
<evidence type="ECO:0000259" key="8">
    <source>
        <dbReference type="Pfam" id="PF02308"/>
    </source>
</evidence>
<accession>A0ABV9NH20</accession>
<dbReference type="PANTHER" id="PTHR33778:SF1">
    <property type="entry name" value="MAGNESIUM TRANSPORTER YHID-RELATED"/>
    <property type="match status" value="1"/>
</dbReference>
<dbReference type="PRINTS" id="PR01837">
    <property type="entry name" value="MGTCSAPBPROT"/>
</dbReference>
<keyword evidence="7" id="KW-0997">Cell inner membrane</keyword>
<feature type="transmembrane region" description="Helical" evidence="7">
    <location>
        <begin position="71"/>
        <end position="89"/>
    </location>
</feature>
<gene>
    <name evidence="9" type="ORF">ACFO3Q_02270</name>
</gene>
<comment type="subcellular location">
    <subcellularLocation>
        <location evidence="7">Cell inner membrane</location>
        <topology evidence="7">Multi-pass membrane protein</topology>
    </subcellularLocation>
    <subcellularLocation>
        <location evidence="1">Cell membrane</location>
        <topology evidence="1">Multi-pass membrane protein</topology>
    </subcellularLocation>
</comment>
<dbReference type="InterPro" id="IPR049177">
    <property type="entry name" value="MgtC_SapB_SrpB_YhiD_N"/>
</dbReference>
<evidence type="ECO:0000313" key="9">
    <source>
        <dbReference type="EMBL" id="MFC4727005.1"/>
    </source>
</evidence>
<dbReference type="Pfam" id="PF02308">
    <property type="entry name" value="MgtC"/>
    <property type="match status" value="1"/>
</dbReference>
<evidence type="ECO:0000256" key="6">
    <source>
        <dbReference type="ARBA" id="ARBA00023136"/>
    </source>
</evidence>
<evidence type="ECO:0000256" key="2">
    <source>
        <dbReference type="ARBA" id="ARBA00009298"/>
    </source>
</evidence>
<dbReference type="Proteomes" id="UP001595892">
    <property type="component" value="Unassembled WGS sequence"/>
</dbReference>
<comment type="caution">
    <text evidence="9">The sequence shown here is derived from an EMBL/GenBank/DDBJ whole genome shotgun (WGS) entry which is preliminary data.</text>
</comment>
<sequence length="228" mass="24812">MLETFVIPILGSLLAGGLIGFEREYKSRPAGLRTHTLVALASTLLMLAAARQGDWDITFFDTQDIVTDPTRMAHGILTGIGFLCAGVIFRHGFSIQGLTTATTLWMTSALGMLFGVGLWGLASVGTAVTLVVLVLFRLFYRYLPRRNDIDVIVRLRGDGATSGQEIEALLRGLGLRAEAVRQRLLGDADVLEVAFKVVSPRGLHLETMVDALRGVDDVRGFELAPREE</sequence>
<dbReference type="RefSeq" id="WP_377002979.1">
    <property type="nucleotide sequence ID" value="NZ_JBHSGG010000002.1"/>
</dbReference>
<reference evidence="10" key="1">
    <citation type="journal article" date="2019" name="Int. J. Syst. Evol. Microbiol.">
        <title>The Global Catalogue of Microorganisms (GCM) 10K type strain sequencing project: providing services to taxonomists for standard genome sequencing and annotation.</title>
        <authorList>
            <consortium name="The Broad Institute Genomics Platform"/>
            <consortium name="The Broad Institute Genome Sequencing Center for Infectious Disease"/>
            <person name="Wu L."/>
            <person name="Ma J."/>
        </authorList>
    </citation>
    <scope>NUCLEOTIDE SEQUENCE [LARGE SCALE GENOMIC DNA]</scope>
    <source>
        <strain evidence="10">CGMCC 1.13574</strain>
    </source>
</reference>
<keyword evidence="3" id="KW-1003">Cell membrane</keyword>
<keyword evidence="6 7" id="KW-0472">Membrane</keyword>
<feature type="transmembrane region" description="Helical" evidence="7">
    <location>
        <begin position="109"/>
        <end position="136"/>
    </location>
</feature>
<dbReference type="PANTHER" id="PTHR33778">
    <property type="entry name" value="PROTEIN MGTC"/>
    <property type="match status" value="1"/>
</dbReference>
<name>A0ABV9NH20_9GAMM</name>